<keyword evidence="7 11" id="KW-0472">Membrane</keyword>
<dbReference type="EMBL" id="CP027806">
    <property type="protein sequence ID" value="AXJ00472.1"/>
    <property type="molecule type" value="Genomic_DNA"/>
</dbReference>
<dbReference type="InterPro" id="IPR000131">
    <property type="entry name" value="ATP_synth_F1_gsu"/>
</dbReference>
<dbReference type="GO" id="GO:0005886">
    <property type="term" value="C:plasma membrane"/>
    <property type="evidence" value="ECO:0007669"/>
    <property type="project" value="UniProtKB-SubCell"/>
</dbReference>
<keyword evidence="4 11" id="KW-0813">Transport</keyword>
<dbReference type="InterPro" id="IPR035968">
    <property type="entry name" value="ATP_synth_F1_ATPase_gsu"/>
</dbReference>
<keyword evidence="11" id="KW-1003">Cell membrane</keyword>
<proteinExistence type="inferred from homology"/>
<dbReference type="Gene3D" id="1.10.287.80">
    <property type="entry name" value="ATP synthase, gamma subunit, helix hairpin domain"/>
    <property type="match status" value="1"/>
</dbReference>
<dbReference type="InterPro" id="IPR023632">
    <property type="entry name" value="ATP_synth_F1_gsu_CS"/>
</dbReference>
<dbReference type="OrthoDB" id="9812769at2"/>
<protein>
    <recommendedName>
        <fullName evidence="11">ATP synthase gamma chain</fullName>
    </recommendedName>
    <alternativeName>
        <fullName evidence="11">ATP synthase F1 sector gamma subunit</fullName>
    </alternativeName>
    <alternativeName>
        <fullName evidence="11">F-ATPase gamma subunit</fullName>
    </alternativeName>
</protein>
<evidence type="ECO:0000256" key="7">
    <source>
        <dbReference type="ARBA" id="ARBA00023136"/>
    </source>
</evidence>
<dbReference type="GO" id="GO:0045259">
    <property type="term" value="C:proton-transporting ATP synthase complex"/>
    <property type="evidence" value="ECO:0007669"/>
    <property type="project" value="UniProtKB-KW"/>
</dbReference>
<evidence type="ECO:0000256" key="10">
    <source>
        <dbReference type="ARBA" id="ARBA00060385"/>
    </source>
</evidence>
<dbReference type="GO" id="GO:0009579">
    <property type="term" value="C:thylakoid"/>
    <property type="evidence" value="ECO:0007669"/>
    <property type="project" value="UniProtKB-SubCell"/>
</dbReference>
<evidence type="ECO:0000256" key="1">
    <source>
        <dbReference type="ARBA" id="ARBA00003456"/>
    </source>
</evidence>
<name>A0A345UJ20_9BACT</name>
<dbReference type="PANTHER" id="PTHR11693">
    <property type="entry name" value="ATP SYNTHASE GAMMA CHAIN"/>
    <property type="match status" value="1"/>
</dbReference>
<dbReference type="RefSeq" id="WP_114983750.1">
    <property type="nucleotide sequence ID" value="NZ_CP027806.1"/>
</dbReference>
<dbReference type="CDD" id="cd12151">
    <property type="entry name" value="F1-ATPase_gamma"/>
    <property type="match status" value="1"/>
</dbReference>
<evidence type="ECO:0000256" key="5">
    <source>
        <dbReference type="ARBA" id="ARBA00022781"/>
    </source>
</evidence>
<dbReference type="SUPFAM" id="SSF52943">
    <property type="entry name" value="ATP synthase (F1-ATPase), gamma subunit"/>
    <property type="match status" value="1"/>
</dbReference>
<comment type="subcellular location">
    <subcellularLocation>
        <location evidence="11">Cell membrane</location>
        <topology evidence="11">Peripheral membrane protein</topology>
    </subcellularLocation>
    <subcellularLocation>
        <location evidence="2">Membrane</location>
        <topology evidence="2">Peripheral membrane protein</topology>
    </subcellularLocation>
    <subcellularLocation>
        <location evidence="10">Thylakoid</location>
    </subcellularLocation>
</comment>
<dbReference type="GO" id="GO:0005524">
    <property type="term" value="F:ATP binding"/>
    <property type="evidence" value="ECO:0007669"/>
    <property type="project" value="UniProtKB-UniRule"/>
</dbReference>
<dbReference type="Gene3D" id="3.40.1380.10">
    <property type="match status" value="1"/>
</dbReference>
<organism evidence="12 13">
    <name type="scientific">Cyclonatronum proteinivorum</name>
    <dbReference type="NCBI Taxonomy" id="1457365"/>
    <lineage>
        <taxon>Bacteria</taxon>
        <taxon>Pseudomonadati</taxon>
        <taxon>Balneolota</taxon>
        <taxon>Balneolia</taxon>
        <taxon>Balneolales</taxon>
        <taxon>Cyclonatronaceae</taxon>
        <taxon>Cyclonatronum</taxon>
    </lineage>
</organism>
<comment type="subunit">
    <text evidence="11">F-type ATPases have 2 components, CF(1) - the catalytic core - and CF(0) - the membrane proton channel. CF(1) has five subunits: alpha(3), beta(3), gamma(1), delta(1), epsilon(1). CF(0) has three main subunits: a, b and c.</text>
</comment>
<dbReference type="Proteomes" id="UP000254808">
    <property type="component" value="Chromosome"/>
</dbReference>
<keyword evidence="9 11" id="KW-0066">ATP synthesis</keyword>
<keyword evidence="6 11" id="KW-0406">Ion transport</keyword>
<keyword evidence="5 11" id="KW-0375">Hydrogen ion transport</keyword>
<gene>
    <name evidence="11" type="primary">atpG</name>
    <name evidence="12" type="ORF">CYPRO_1208</name>
</gene>
<dbReference type="PRINTS" id="PR00126">
    <property type="entry name" value="ATPASEGAMMA"/>
</dbReference>
<dbReference type="GO" id="GO:0042777">
    <property type="term" value="P:proton motive force-driven plasma membrane ATP synthesis"/>
    <property type="evidence" value="ECO:0007669"/>
    <property type="project" value="UniProtKB-UniRule"/>
</dbReference>
<keyword evidence="8 11" id="KW-0139">CF(1)</keyword>
<reference evidence="12 13" key="1">
    <citation type="submission" date="2018-03" db="EMBL/GenBank/DDBJ databases">
        <title>Phenotypic and genomic properties of Cyclonatronum proteinivorum gen. nov., sp. nov., a haloalkaliphilic bacteroidete from soda lakes possessing Na+-translocating rhodopsin.</title>
        <authorList>
            <person name="Toshchakov S.V."/>
            <person name="Korzhenkov A."/>
            <person name="Samarov N.I."/>
            <person name="Kublanov I.V."/>
            <person name="Muntyan M.S."/>
            <person name="Sorokin D.Y."/>
        </authorList>
    </citation>
    <scope>NUCLEOTIDE SEQUENCE [LARGE SCALE GENOMIC DNA]</scope>
    <source>
        <strain evidence="12 13">Omega</strain>
    </source>
</reference>
<evidence type="ECO:0000256" key="9">
    <source>
        <dbReference type="ARBA" id="ARBA00023310"/>
    </source>
</evidence>
<evidence type="ECO:0000313" key="13">
    <source>
        <dbReference type="Proteomes" id="UP000254808"/>
    </source>
</evidence>
<dbReference type="HAMAP" id="MF_00815">
    <property type="entry name" value="ATP_synth_gamma_bact"/>
    <property type="match status" value="1"/>
</dbReference>
<evidence type="ECO:0000256" key="2">
    <source>
        <dbReference type="ARBA" id="ARBA00004170"/>
    </source>
</evidence>
<dbReference type="PANTHER" id="PTHR11693:SF22">
    <property type="entry name" value="ATP SYNTHASE SUBUNIT GAMMA, MITOCHONDRIAL"/>
    <property type="match status" value="1"/>
</dbReference>
<dbReference type="NCBIfam" id="TIGR01146">
    <property type="entry name" value="ATPsyn_F1gamma"/>
    <property type="match status" value="1"/>
</dbReference>
<keyword evidence="13" id="KW-1185">Reference proteome</keyword>
<dbReference type="FunFam" id="1.10.287.80:FF:000003">
    <property type="entry name" value="ATP synthase gamma chain, chloroplastic"/>
    <property type="match status" value="1"/>
</dbReference>
<evidence type="ECO:0000256" key="4">
    <source>
        <dbReference type="ARBA" id="ARBA00022448"/>
    </source>
</evidence>
<comment type="similarity">
    <text evidence="3 11">Belongs to the ATPase gamma chain family.</text>
</comment>
<dbReference type="GO" id="GO:0046933">
    <property type="term" value="F:proton-transporting ATP synthase activity, rotational mechanism"/>
    <property type="evidence" value="ECO:0007669"/>
    <property type="project" value="UniProtKB-UniRule"/>
</dbReference>
<dbReference type="PROSITE" id="PS00153">
    <property type="entry name" value="ATPASE_GAMMA"/>
    <property type="match status" value="1"/>
</dbReference>
<evidence type="ECO:0000256" key="3">
    <source>
        <dbReference type="ARBA" id="ARBA00007681"/>
    </source>
</evidence>
<dbReference type="Pfam" id="PF00231">
    <property type="entry name" value="ATP-synt"/>
    <property type="match status" value="1"/>
</dbReference>
<evidence type="ECO:0000256" key="8">
    <source>
        <dbReference type="ARBA" id="ARBA00023196"/>
    </source>
</evidence>
<comment type="function">
    <text evidence="1 11">Produces ATP from ADP in the presence of a proton gradient across the membrane. The gamma chain is believed to be important in regulating ATPase activity and the flow of protons through the CF(0) complex.</text>
</comment>
<sequence length="292" mass="32299">MANLREIRDRISSVKSTQQITKAMKMVAAARLRKAQENVIATRPYVAGLQSVIEKLSSSTASQNIFMKDVENPQSILLIVIGSDRGLCGGFNSNLFRFVTDTLNQRFPGFSKDGKLSVLTIGRKAGDFFSKRDFKVIQQNNGFFDNLRFDRSAEISEAVAKAFSEGTYDAVFLAFNEFKSVIAQNRIFTKLLPVTVEEADDDSADNIDYIFEPNAAQILDNIIPLHINMQLWRALLESNASEQGARMAAMDNATENAKEIIGHLNLSYNKARQAAITTELSEIVSGAEALNG</sequence>
<accession>A0A345UJ20</accession>
<dbReference type="AlphaFoldDB" id="A0A345UJ20"/>
<dbReference type="KEGG" id="cprv:CYPRO_1208"/>
<evidence type="ECO:0000256" key="6">
    <source>
        <dbReference type="ARBA" id="ARBA00023065"/>
    </source>
</evidence>
<evidence type="ECO:0000256" key="11">
    <source>
        <dbReference type="HAMAP-Rule" id="MF_00815"/>
    </source>
</evidence>
<evidence type="ECO:0000313" key="12">
    <source>
        <dbReference type="EMBL" id="AXJ00472.1"/>
    </source>
</evidence>